<organism evidence="1 2">
    <name type="scientific">Fusobacterium mortiferum</name>
    <dbReference type="NCBI Taxonomy" id="850"/>
    <lineage>
        <taxon>Bacteria</taxon>
        <taxon>Fusobacteriati</taxon>
        <taxon>Fusobacteriota</taxon>
        <taxon>Fusobacteriia</taxon>
        <taxon>Fusobacteriales</taxon>
        <taxon>Fusobacteriaceae</taxon>
        <taxon>Fusobacterium</taxon>
    </lineage>
</organism>
<protein>
    <recommendedName>
        <fullName evidence="3">Toxin-antitoxin system YwqK family antitoxin</fullName>
    </recommendedName>
</protein>
<accession>A0A414PVG9</accession>
<gene>
    <name evidence="1" type="ORF">DW663_06265</name>
</gene>
<reference evidence="1 2" key="1">
    <citation type="submission" date="2018-08" db="EMBL/GenBank/DDBJ databases">
        <title>A genome reference for cultivated species of the human gut microbiota.</title>
        <authorList>
            <person name="Zou Y."/>
            <person name="Xue W."/>
            <person name="Luo G."/>
        </authorList>
    </citation>
    <scope>NUCLEOTIDE SEQUENCE [LARGE SCALE GENOMIC DNA]</scope>
    <source>
        <strain evidence="1 2">AM25-1</strain>
    </source>
</reference>
<evidence type="ECO:0000313" key="2">
    <source>
        <dbReference type="Proteomes" id="UP000284676"/>
    </source>
</evidence>
<evidence type="ECO:0008006" key="3">
    <source>
        <dbReference type="Google" id="ProtNLM"/>
    </source>
</evidence>
<name>A0A414PVG9_FUSMR</name>
<dbReference type="AlphaFoldDB" id="A0A414PVG9"/>
<dbReference type="RefSeq" id="WP_118234316.1">
    <property type="nucleotide sequence ID" value="NZ_CAEUHP010000001.1"/>
</dbReference>
<evidence type="ECO:0000313" key="1">
    <source>
        <dbReference type="EMBL" id="RHF72461.1"/>
    </source>
</evidence>
<dbReference type="EMBL" id="QRHL01000008">
    <property type="protein sequence ID" value="RHF72461.1"/>
    <property type="molecule type" value="Genomic_DNA"/>
</dbReference>
<dbReference type="Proteomes" id="UP000284676">
    <property type="component" value="Unassembled WGS sequence"/>
</dbReference>
<comment type="caution">
    <text evidence="1">The sequence shown here is derived from an EMBL/GenBank/DDBJ whole genome shotgun (WGS) entry which is preliminary data.</text>
</comment>
<sequence length="150" mass="18140">MERRIYNEKGKLEKTIISNNNVSETLYFYSSGEIFCRKLIDIKNEEEYIEYFSKKGDTITKLKNNYNWDYRVIFDINSRRYLKLREKKLYYNGRIYFGRVRYYSGAFLIEESYNRDGKLNGLSKISHYEEGIISEINWKNGIIILKNNDE</sequence>
<proteinExistence type="predicted"/>